<dbReference type="InterPro" id="IPR011701">
    <property type="entry name" value="MFS"/>
</dbReference>
<dbReference type="GO" id="GO:0005886">
    <property type="term" value="C:plasma membrane"/>
    <property type="evidence" value="ECO:0007669"/>
    <property type="project" value="UniProtKB-SubCell"/>
</dbReference>
<evidence type="ECO:0000256" key="2">
    <source>
        <dbReference type="ARBA" id="ARBA00004651"/>
    </source>
</evidence>
<dbReference type="PANTHER" id="PTHR23501:SF188">
    <property type="entry name" value="TETRACYCLINE RESISTANCE PROTEIN"/>
    <property type="match status" value="1"/>
</dbReference>
<dbReference type="SUPFAM" id="SSF103473">
    <property type="entry name" value="MFS general substrate transporter"/>
    <property type="match status" value="1"/>
</dbReference>
<evidence type="ECO:0000256" key="1">
    <source>
        <dbReference type="ARBA" id="ARBA00003279"/>
    </source>
</evidence>
<evidence type="ECO:0000256" key="9">
    <source>
        <dbReference type="ARBA" id="ARBA00023065"/>
    </source>
</evidence>
<keyword evidence="16" id="KW-1185">Reference proteome</keyword>
<name>A0A1A8ZA12_9ACTN</name>
<feature type="transmembrane region" description="Helical" evidence="13">
    <location>
        <begin position="178"/>
        <end position="194"/>
    </location>
</feature>
<organism evidence="15 16">
    <name type="scientific">Micromonospora narathiwatensis</name>
    <dbReference type="NCBI Taxonomy" id="299146"/>
    <lineage>
        <taxon>Bacteria</taxon>
        <taxon>Bacillati</taxon>
        <taxon>Actinomycetota</taxon>
        <taxon>Actinomycetes</taxon>
        <taxon>Micromonosporales</taxon>
        <taxon>Micromonosporaceae</taxon>
        <taxon>Micromonospora</taxon>
    </lineage>
</organism>
<keyword evidence="8 13" id="KW-1133">Transmembrane helix</keyword>
<feature type="transmembrane region" description="Helical" evidence="13">
    <location>
        <begin position="59"/>
        <end position="78"/>
    </location>
</feature>
<evidence type="ECO:0000256" key="6">
    <source>
        <dbReference type="ARBA" id="ARBA00022692"/>
    </source>
</evidence>
<dbReference type="GO" id="GO:1902600">
    <property type="term" value="P:proton transmembrane transport"/>
    <property type="evidence" value="ECO:0007669"/>
    <property type="project" value="UniProtKB-KW"/>
</dbReference>
<evidence type="ECO:0000256" key="4">
    <source>
        <dbReference type="ARBA" id="ARBA00022449"/>
    </source>
</evidence>
<sequence length="455" mass="45141">MTRQTTMLTEEADRRSEVPIASGPGWRLGVLYGPAVYGVSAAAVALPDAARHLHASGPALAWILTAYAVGIGVGAVTAGRVTDLWGSRPVMLIAVTLLTAGALACAVAPNLAAVVTGRILLAVGSGAAQATALATAAHLPASQRPAALARFGACLAVFSATAPLAGAVAVAWSWRVALALPVLSIAAIPLCWPLTTPRRHREPLDWLGVGLLAVVAAGLLLTAQTAAQHTSAVTITAAAAATAATGLILAIRSRRHPGGFVLDGVLSAAWFRRAALAGAGVYGGLFAILYAAPHLLTKLGYGTTHIGLLLLPGAAVGAALARGAAAAARRMPARYVLSAASLLFAGTLCYAAVDTGPIGVAAAATAAFAASAIAQMLLTAEATKHAPPGCRGGAIGLLTLATFVGGGGGTALCAALWQPYGPAAALAITALLPAAAAAAAWRLCPQATDTPTQID</sequence>
<feature type="transmembrane region" description="Helical" evidence="13">
    <location>
        <begin position="90"/>
        <end position="113"/>
    </location>
</feature>
<dbReference type="Pfam" id="PF07690">
    <property type="entry name" value="MFS_1"/>
    <property type="match status" value="1"/>
</dbReference>
<dbReference type="GO" id="GO:0046677">
    <property type="term" value="P:response to antibiotic"/>
    <property type="evidence" value="ECO:0007669"/>
    <property type="project" value="UniProtKB-KW"/>
</dbReference>
<feature type="transmembrane region" description="Helical" evidence="13">
    <location>
        <begin position="232"/>
        <end position="253"/>
    </location>
</feature>
<keyword evidence="7" id="KW-0375">Hydrogen ion transport</keyword>
<keyword evidence="4" id="KW-0050">Antiport</keyword>
<dbReference type="GO" id="GO:0015297">
    <property type="term" value="F:antiporter activity"/>
    <property type="evidence" value="ECO:0007669"/>
    <property type="project" value="UniProtKB-KW"/>
</dbReference>
<keyword evidence="10 13" id="KW-0472">Membrane</keyword>
<keyword evidence="9" id="KW-0406">Ion transport</keyword>
<feature type="transmembrane region" description="Helical" evidence="13">
    <location>
        <begin position="119"/>
        <end position="139"/>
    </location>
</feature>
<evidence type="ECO:0000256" key="13">
    <source>
        <dbReference type="SAM" id="Phobius"/>
    </source>
</evidence>
<dbReference type="AlphaFoldDB" id="A0A1A8ZA12"/>
<feature type="transmembrane region" description="Helical" evidence="13">
    <location>
        <begin position="392"/>
        <end position="417"/>
    </location>
</feature>
<evidence type="ECO:0000256" key="5">
    <source>
        <dbReference type="ARBA" id="ARBA00022475"/>
    </source>
</evidence>
<evidence type="ECO:0000256" key="10">
    <source>
        <dbReference type="ARBA" id="ARBA00023136"/>
    </source>
</evidence>
<feature type="transmembrane region" description="Helical" evidence="13">
    <location>
        <begin position="206"/>
        <end position="226"/>
    </location>
</feature>
<keyword evidence="6 13" id="KW-0812">Transmembrane</keyword>
<feature type="transmembrane region" description="Helical" evidence="13">
    <location>
        <begin position="151"/>
        <end position="172"/>
    </location>
</feature>
<proteinExistence type="inferred from homology"/>
<keyword evidence="11" id="KW-0046">Antibiotic resistance</keyword>
<dbReference type="PANTHER" id="PTHR23501">
    <property type="entry name" value="MAJOR FACILITATOR SUPERFAMILY"/>
    <property type="match status" value="1"/>
</dbReference>
<dbReference type="Gene3D" id="1.20.1250.20">
    <property type="entry name" value="MFS general substrate transporter like domains"/>
    <property type="match status" value="1"/>
</dbReference>
<feature type="transmembrane region" description="Helical" evidence="13">
    <location>
        <begin position="274"/>
        <end position="293"/>
    </location>
</feature>
<evidence type="ECO:0000256" key="8">
    <source>
        <dbReference type="ARBA" id="ARBA00022989"/>
    </source>
</evidence>
<evidence type="ECO:0000313" key="16">
    <source>
        <dbReference type="Proteomes" id="UP000198765"/>
    </source>
</evidence>
<comment type="function">
    <text evidence="1">Resistance to tetracycline by an active tetracycline efflux. This is an energy-dependent process that decreases the accumulation of the antibiotic in whole cells. This protein functions as a metal-tetracycline/H(+) antiporter.</text>
</comment>
<feature type="transmembrane region" description="Helical" evidence="13">
    <location>
        <begin position="423"/>
        <end position="444"/>
    </location>
</feature>
<dbReference type="Proteomes" id="UP000198765">
    <property type="component" value="Chromosome I"/>
</dbReference>
<keyword evidence="4" id="KW-0813">Transport</keyword>
<feature type="domain" description="Major facilitator superfamily (MFS) profile" evidence="14">
    <location>
        <begin position="1"/>
        <end position="448"/>
    </location>
</feature>
<accession>A0A1A8ZA12</accession>
<dbReference type="EMBL" id="LT594324">
    <property type="protein sequence ID" value="SBT40708.1"/>
    <property type="molecule type" value="Genomic_DNA"/>
</dbReference>
<evidence type="ECO:0000256" key="11">
    <source>
        <dbReference type="ARBA" id="ARBA00023251"/>
    </source>
</evidence>
<feature type="transmembrane region" description="Helical" evidence="13">
    <location>
        <begin position="359"/>
        <end position="380"/>
    </location>
</feature>
<reference evidence="15 16" key="1">
    <citation type="submission" date="2016-06" db="EMBL/GenBank/DDBJ databases">
        <authorList>
            <person name="Kjaerup R.B."/>
            <person name="Dalgaard T.S."/>
            <person name="Juul-Madsen H.R."/>
        </authorList>
    </citation>
    <scope>NUCLEOTIDE SEQUENCE [LARGE SCALE GENOMIC DNA]</scope>
    <source>
        <strain evidence="15 16">DSM 45248</strain>
    </source>
</reference>
<evidence type="ECO:0000259" key="14">
    <source>
        <dbReference type="PROSITE" id="PS50850"/>
    </source>
</evidence>
<evidence type="ECO:0000256" key="3">
    <source>
        <dbReference type="ARBA" id="ARBA00007520"/>
    </source>
</evidence>
<evidence type="ECO:0000256" key="12">
    <source>
        <dbReference type="ARBA" id="ARBA00040630"/>
    </source>
</evidence>
<gene>
    <name evidence="15" type="ORF">GA0070621_1033</name>
</gene>
<feature type="transmembrane region" description="Helical" evidence="13">
    <location>
        <begin position="333"/>
        <end position="353"/>
    </location>
</feature>
<evidence type="ECO:0000256" key="7">
    <source>
        <dbReference type="ARBA" id="ARBA00022781"/>
    </source>
</evidence>
<dbReference type="PROSITE" id="PS50850">
    <property type="entry name" value="MFS"/>
    <property type="match status" value="1"/>
</dbReference>
<dbReference type="RefSeq" id="WP_167666610.1">
    <property type="nucleotide sequence ID" value="NZ_LT594324.1"/>
</dbReference>
<dbReference type="InterPro" id="IPR020846">
    <property type="entry name" value="MFS_dom"/>
</dbReference>
<comment type="similarity">
    <text evidence="3">Belongs to the major facilitator superfamily. TCR/Tet family.</text>
</comment>
<dbReference type="InterPro" id="IPR036259">
    <property type="entry name" value="MFS_trans_sf"/>
</dbReference>
<dbReference type="PATRIC" id="fig|299146.4.peg.1063"/>
<evidence type="ECO:0000313" key="15">
    <source>
        <dbReference type="EMBL" id="SBT40708.1"/>
    </source>
</evidence>
<comment type="subcellular location">
    <subcellularLocation>
        <location evidence="2">Cell membrane</location>
        <topology evidence="2">Multi-pass membrane protein</topology>
    </subcellularLocation>
</comment>
<feature type="transmembrane region" description="Helical" evidence="13">
    <location>
        <begin position="299"/>
        <end position="321"/>
    </location>
</feature>
<protein>
    <recommendedName>
        <fullName evidence="12">Tetracycline resistance protein</fullName>
    </recommendedName>
</protein>
<keyword evidence="5" id="KW-1003">Cell membrane</keyword>